<keyword evidence="12" id="KW-1185">Reference proteome</keyword>
<dbReference type="InterPro" id="IPR007412">
    <property type="entry name" value="FlgM"/>
</dbReference>
<dbReference type="EMBL" id="CP017834">
    <property type="protein sequence ID" value="APJ04367.1"/>
    <property type="molecule type" value="Genomic_DNA"/>
</dbReference>
<reference evidence="11 12" key="1">
    <citation type="submission" date="2016-10" db="EMBL/GenBank/DDBJ databases">
        <title>Silvanigrella aquatica sp. nov., isolated from a freshwater lake located in the Black Forest, Germany, description of Silvanigrellaceae fam. nov., Silvanigrellales ord. nov., reclassification of the order Bdellovibrionales in the class Oligoflexia, reclassification of the families Bacteriovoracaceae and Halobacteriovoraceae in the new order Bacteriovoracales ord. nov., and reclassification of the family Pseudobacteriovoracaceae in the order Oligoflexiales.</title>
        <authorList>
            <person name="Hahn M.W."/>
            <person name="Schmidt J."/>
            <person name="Koll U."/>
            <person name="Rohde M."/>
            <person name="Verbag S."/>
            <person name="Pitt A."/>
            <person name="Nakai R."/>
            <person name="Naganuma T."/>
            <person name="Lang E."/>
        </authorList>
    </citation>
    <scope>NUCLEOTIDE SEQUENCE [LARGE SCALE GENOMIC DNA]</scope>
    <source>
        <strain evidence="11 12">MWH-Nonnen-W8red</strain>
    </source>
</reference>
<dbReference type="NCBIfam" id="TIGR03824">
    <property type="entry name" value="FlgM_jcvi"/>
    <property type="match status" value="1"/>
</dbReference>
<dbReference type="InterPro" id="IPR031316">
    <property type="entry name" value="FlgM_C"/>
</dbReference>
<keyword evidence="6" id="KW-0804">Transcription</keyword>
<evidence type="ECO:0000256" key="3">
    <source>
        <dbReference type="ARBA" id="ARBA00022491"/>
    </source>
</evidence>
<evidence type="ECO:0000256" key="1">
    <source>
        <dbReference type="ARBA" id="ARBA00005322"/>
    </source>
</evidence>
<evidence type="ECO:0000256" key="7">
    <source>
        <dbReference type="ARBA" id="ARBA00024739"/>
    </source>
</evidence>
<dbReference type="InterPro" id="IPR035890">
    <property type="entry name" value="Anti-sigma-28_factor_FlgM_sf"/>
</dbReference>
<accession>A0A1L4D2E9</accession>
<evidence type="ECO:0000256" key="2">
    <source>
        <dbReference type="ARBA" id="ARBA00017823"/>
    </source>
</evidence>
<evidence type="ECO:0000313" key="11">
    <source>
        <dbReference type="EMBL" id="APJ04367.1"/>
    </source>
</evidence>
<gene>
    <name evidence="11" type="ORF">AXG55_10800</name>
</gene>
<dbReference type="GO" id="GO:0044781">
    <property type="term" value="P:bacterial-type flagellum organization"/>
    <property type="evidence" value="ECO:0007669"/>
    <property type="project" value="UniProtKB-KW"/>
</dbReference>
<keyword evidence="3" id="KW-0678">Repressor</keyword>
<proteinExistence type="inferred from homology"/>
<evidence type="ECO:0000313" key="12">
    <source>
        <dbReference type="Proteomes" id="UP000184731"/>
    </source>
</evidence>
<evidence type="ECO:0000256" key="4">
    <source>
        <dbReference type="ARBA" id="ARBA00022795"/>
    </source>
</evidence>
<dbReference type="KEGG" id="saqi:AXG55_10800"/>
<evidence type="ECO:0000256" key="6">
    <source>
        <dbReference type="ARBA" id="ARBA00023163"/>
    </source>
</evidence>
<comment type="function">
    <text evidence="7">Responsible for the coupling of flagellin expression to flagellar assembly by preventing expression of the flagellin genes when a component of the middle class of proteins is defective. It negatively regulates flagellar genes by inhibiting the activity of FliA by directly binding to FliA.</text>
</comment>
<dbReference type="SUPFAM" id="SSF101498">
    <property type="entry name" value="Anti-sigma factor FlgM"/>
    <property type="match status" value="1"/>
</dbReference>
<feature type="region of interest" description="Disordered" evidence="9">
    <location>
        <begin position="1"/>
        <end position="43"/>
    </location>
</feature>
<feature type="compositionally biased region" description="Low complexity" evidence="9">
    <location>
        <begin position="31"/>
        <end position="43"/>
    </location>
</feature>
<dbReference type="Proteomes" id="UP000184731">
    <property type="component" value="Chromosome"/>
</dbReference>
<feature type="domain" description="Anti-sigma-28 factor FlgM C-terminal" evidence="10">
    <location>
        <begin position="53"/>
        <end position="105"/>
    </location>
</feature>
<dbReference type="GO" id="GO:0045892">
    <property type="term" value="P:negative regulation of DNA-templated transcription"/>
    <property type="evidence" value="ECO:0007669"/>
    <property type="project" value="InterPro"/>
</dbReference>
<keyword evidence="5" id="KW-0805">Transcription regulation</keyword>
<keyword evidence="4" id="KW-1005">Bacterial flagellum biogenesis</keyword>
<keyword evidence="11" id="KW-0969">Cilium</keyword>
<evidence type="ECO:0000256" key="8">
    <source>
        <dbReference type="ARBA" id="ARBA00030117"/>
    </source>
</evidence>
<name>A0A1L4D2E9_9BACT</name>
<evidence type="ECO:0000256" key="5">
    <source>
        <dbReference type="ARBA" id="ARBA00023015"/>
    </source>
</evidence>
<protein>
    <recommendedName>
        <fullName evidence="2">Negative regulator of flagellin synthesis</fullName>
    </recommendedName>
    <alternativeName>
        <fullName evidence="8">Anti-sigma-28 factor</fullName>
    </alternativeName>
</protein>
<dbReference type="STRING" id="1915309.AXG55_10800"/>
<organism evidence="11 12">
    <name type="scientific">Silvanigrella aquatica</name>
    <dbReference type="NCBI Taxonomy" id="1915309"/>
    <lineage>
        <taxon>Bacteria</taxon>
        <taxon>Pseudomonadati</taxon>
        <taxon>Bdellovibrionota</taxon>
        <taxon>Oligoflexia</taxon>
        <taxon>Silvanigrellales</taxon>
        <taxon>Silvanigrellaceae</taxon>
        <taxon>Silvanigrella</taxon>
    </lineage>
</organism>
<dbReference type="OrthoDB" id="5295890at2"/>
<dbReference type="RefSeq" id="WP_148698123.1">
    <property type="nucleotide sequence ID" value="NZ_CP017834.1"/>
</dbReference>
<evidence type="ECO:0000259" key="10">
    <source>
        <dbReference type="Pfam" id="PF04316"/>
    </source>
</evidence>
<comment type="similarity">
    <text evidence="1">Belongs to the FlgM family.</text>
</comment>
<keyword evidence="11" id="KW-0282">Flagellum</keyword>
<sequence>MSVNSIKNSPSVVNPNAIQTADPGKAERAAPKSGAAAYAKANNNPTIKEAANVQISQRAKDMSLAKKIADETPDIREDKVAHFKDLIDKGEYKADSEKIANSILQEAMRDEIARDPSFIYK</sequence>
<keyword evidence="11" id="KW-0966">Cell projection</keyword>
<dbReference type="AlphaFoldDB" id="A0A1L4D2E9"/>
<dbReference type="Pfam" id="PF04316">
    <property type="entry name" value="FlgM"/>
    <property type="match status" value="1"/>
</dbReference>
<evidence type="ECO:0000256" key="9">
    <source>
        <dbReference type="SAM" id="MobiDB-lite"/>
    </source>
</evidence>
<feature type="compositionally biased region" description="Polar residues" evidence="9">
    <location>
        <begin position="1"/>
        <end position="19"/>
    </location>
</feature>